<dbReference type="Pfam" id="PF01943">
    <property type="entry name" value="Polysacc_synt"/>
    <property type="match status" value="1"/>
</dbReference>
<feature type="transmembrane region" description="Helical" evidence="6">
    <location>
        <begin position="305"/>
        <end position="325"/>
    </location>
</feature>
<keyword evidence="4 6" id="KW-1133">Transmembrane helix</keyword>
<feature type="transmembrane region" description="Helical" evidence="6">
    <location>
        <begin position="80"/>
        <end position="107"/>
    </location>
</feature>
<evidence type="ECO:0000256" key="3">
    <source>
        <dbReference type="ARBA" id="ARBA00022692"/>
    </source>
</evidence>
<evidence type="ECO:0000313" key="7">
    <source>
        <dbReference type="EMBL" id="QOS19055.1"/>
    </source>
</evidence>
<keyword evidence="5 6" id="KW-0472">Membrane</keyword>
<feature type="transmembrane region" description="Helical" evidence="6">
    <location>
        <begin position="337"/>
        <end position="356"/>
    </location>
</feature>
<dbReference type="PANTHER" id="PTHR30250">
    <property type="entry name" value="PST FAMILY PREDICTED COLANIC ACID TRANSPORTER"/>
    <property type="match status" value="1"/>
</dbReference>
<evidence type="ECO:0000256" key="1">
    <source>
        <dbReference type="ARBA" id="ARBA00004651"/>
    </source>
</evidence>
<feature type="transmembrane region" description="Helical" evidence="6">
    <location>
        <begin position="7"/>
        <end position="28"/>
    </location>
</feature>
<comment type="subcellular location">
    <subcellularLocation>
        <location evidence="1">Cell membrane</location>
        <topology evidence="1">Multi-pass membrane protein</topology>
    </subcellularLocation>
</comment>
<feature type="transmembrane region" description="Helical" evidence="6">
    <location>
        <begin position="122"/>
        <end position="142"/>
    </location>
</feature>
<feature type="transmembrane region" description="Helical" evidence="6">
    <location>
        <begin position="368"/>
        <end position="387"/>
    </location>
</feature>
<sequence length="420" mass="48062">MKKKIKVITSYTSIGANIALGFFLMYIINMFASVYEYGQFMILKSTSGLLSGILTFRSGEAVTKFYNTYKVEKENGKSKYILYIGFLSDLFISTFCLVLILTISFLFEQGVATWEGLDVKSFTLFGLVSVFTLLRGTSIGYLQAEGKITTINIINIIECFLISFFVFCFILINHSLDIMDIVYSHVFSYSIVTFIYLYILSLNYFFRLRFNKEKSKNTLLDYFKFSAITFGSSTLKSFNRNSDNIIIAYILSPAEVGFYQSIKKVFSITEIIAQPWSMLTYGRLITLYTKNEITKFKALIMRTTAYVFLLSLLTSVIIFAFLDNIFSFMKVEPLDSFHSVSIIVFISYLILAYSWWARVFSNVIDPMISVKANVFALLITVFILPITTLYLGLVGVGISFMLINIGVAIYISYRFNRVKF</sequence>
<proteinExistence type="predicted"/>
<evidence type="ECO:0000256" key="4">
    <source>
        <dbReference type="ARBA" id="ARBA00022989"/>
    </source>
</evidence>
<keyword evidence="2" id="KW-1003">Cell membrane</keyword>
<dbReference type="EMBL" id="MT898122">
    <property type="protein sequence ID" value="QOS19055.1"/>
    <property type="molecule type" value="Genomic_DNA"/>
</dbReference>
<name>A0A7M1VYQ5_VIBPH</name>
<organism evidence="7">
    <name type="scientific">Vibrio parahaemolyticus</name>
    <dbReference type="NCBI Taxonomy" id="670"/>
    <lineage>
        <taxon>Bacteria</taxon>
        <taxon>Pseudomonadati</taxon>
        <taxon>Pseudomonadota</taxon>
        <taxon>Gammaproteobacteria</taxon>
        <taxon>Vibrionales</taxon>
        <taxon>Vibrionaceae</taxon>
        <taxon>Vibrio</taxon>
    </lineage>
</organism>
<gene>
    <name evidence="7" type="ORF">VP323_00020</name>
</gene>
<dbReference type="AlphaFoldDB" id="A0A7M1VYQ5"/>
<dbReference type="PANTHER" id="PTHR30250:SF11">
    <property type="entry name" value="O-ANTIGEN TRANSPORTER-RELATED"/>
    <property type="match status" value="1"/>
</dbReference>
<evidence type="ECO:0000256" key="6">
    <source>
        <dbReference type="SAM" id="Phobius"/>
    </source>
</evidence>
<dbReference type="InterPro" id="IPR050833">
    <property type="entry name" value="Poly_Biosynth_Transport"/>
</dbReference>
<evidence type="ECO:0000256" key="2">
    <source>
        <dbReference type="ARBA" id="ARBA00022475"/>
    </source>
</evidence>
<protein>
    <recommendedName>
        <fullName evidence="8">Polysaccharide biosynthesis protein</fullName>
    </recommendedName>
</protein>
<accession>A0A7M1VYQ5</accession>
<feature type="transmembrane region" description="Helical" evidence="6">
    <location>
        <begin position="393"/>
        <end position="413"/>
    </location>
</feature>
<reference evidence="7" key="1">
    <citation type="submission" date="2020-08" db="EMBL/GenBank/DDBJ databases">
        <title>Genetic structure, function and evolution of capsule biosynthesis loci in Vibrio parahaemolyticus.</title>
        <authorList>
            <person name="Li L."/>
            <person name="Bian S."/>
        </authorList>
    </citation>
    <scope>NUCLEOTIDE SEQUENCE</scope>
    <source>
        <strain evidence="7">VP323</strain>
    </source>
</reference>
<feature type="transmembrane region" description="Helical" evidence="6">
    <location>
        <begin position="186"/>
        <end position="206"/>
    </location>
</feature>
<keyword evidence="3 6" id="KW-0812">Transmembrane</keyword>
<evidence type="ECO:0008006" key="8">
    <source>
        <dbReference type="Google" id="ProtNLM"/>
    </source>
</evidence>
<dbReference type="GO" id="GO:0005886">
    <property type="term" value="C:plasma membrane"/>
    <property type="evidence" value="ECO:0007669"/>
    <property type="project" value="UniProtKB-SubCell"/>
</dbReference>
<dbReference type="RefSeq" id="WP_241573082.1">
    <property type="nucleotide sequence ID" value="NZ_JALAZA010000004.1"/>
</dbReference>
<feature type="transmembrane region" description="Helical" evidence="6">
    <location>
        <begin position="154"/>
        <end position="174"/>
    </location>
</feature>
<dbReference type="InterPro" id="IPR002797">
    <property type="entry name" value="Polysacc_synth"/>
</dbReference>
<evidence type="ECO:0000256" key="5">
    <source>
        <dbReference type="ARBA" id="ARBA00023136"/>
    </source>
</evidence>
<feature type="transmembrane region" description="Helical" evidence="6">
    <location>
        <begin position="40"/>
        <end position="59"/>
    </location>
</feature>